<comment type="caution">
    <text evidence="2">The sequence shown here is derived from an EMBL/GenBank/DDBJ whole genome shotgun (WGS) entry which is preliminary data.</text>
</comment>
<dbReference type="EMBL" id="ASPP01020572">
    <property type="protein sequence ID" value="ETO13495.1"/>
    <property type="molecule type" value="Genomic_DNA"/>
</dbReference>
<sequence length="319" mass="35743">NNNNNNNNNNSSSNSSRQVKGVSTWSAAAIAMGVLKDALGSQMCENESVFHLWQWLKSISLLTQDDKILELWKDVTVFEAIADALGKKEVEDANNRSTLYPTQQNASEVLLLASSSARPNKRKATRWALEIIIMDLMEWAVHGHRIWQYVPSINPSSSATSATMESKTEDRENANTGVTPSNDDTQKNEQFKWNNNLSKLVQFVEQFVDVEKDLKIWKRVVVLLLQNRKAWRRLGISGNTYGVDLLKSFLVDLLMDEFFMDKVLTLLTGEESIIISSMIIAELQERPPCPNLCPNGVRTFLKQTLGAGFSDYIGVGAGL</sequence>
<feature type="region of interest" description="Disordered" evidence="1">
    <location>
        <begin position="155"/>
        <end position="188"/>
    </location>
</feature>
<dbReference type="AlphaFoldDB" id="X6MKA2"/>
<evidence type="ECO:0000256" key="1">
    <source>
        <dbReference type="SAM" id="MobiDB-lite"/>
    </source>
</evidence>
<protein>
    <submittedName>
        <fullName evidence="2">Uncharacterized protein</fullName>
    </submittedName>
</protein>
<gene>
    <name evidence="2" type="ORF">RFI_23870</name>
</gene>
<evidence type="ECO:0000313" key="3">
    <source>
        <dbReference type="Proteomes" id="UP000023152"/>
    </source>
</evidence>
<name>X6MKA2_RETFI</name>
<reference evidence="2 3" key="1">
    <citation type="journal article" date="2013" name="Curr. Biol.">
        <title>The Genome of the Foraminiferan Reticulomyxa filosa.</title>
        <authorList>
            <person name="Glockner G."/>
            <person name="Hulsmann N."/>
            <person name="Schleicher M."/>
            <person name="Noegel A.A."/>
            <person name="Eichinger L."/>
            <person name="Gallinger C."/>
            <person name="Pawlowski J."/>
            <person name="Sierra R."/>
            <person name="Euteneuer U."/>
            <person name="Pillet L."/>
            <person name="Moustafa A."/>
            <person name="Platzer M."/>
            <person name="Groth M."/>
            <person name="Szafranski K."/>
            <person name="Schliwa M."/>
        </authorList>
    </citation>
    <scope>NUCLEOTIDE SEQUENCE [LARGE SCALE GENOMIC DNA]</scope>
</reference>
<feature type="compositionally biased region" description="Polar residues" evidence="1">
    <location>
        <begin position="155"/>
        <end position="165"/>
    </location>
</feature>
<organism evidence="2 3">
    <name type="scientific">Reticulomyxa filosa</name>
    <dbReference type="NCBI Taxonomy" id="46433"/>
    <lineage>
        <taxon>Eukaryota</taxon>
        <taxon>Sar</taxon>
        <taxon>Rhizaria</taxon>
        <taxon>Retaria</taxon>
        <taxon>Foraminifera</taxon>
        <taxon>Monothalamids</taxon>
        <taxon>Reticulomyxidae</taxon>
        <taxon>Reticulomyxa</taxon>
    </lineage>
</organism>
<accession>X6MKA2</accession>
<keyword evidence="3" id="KW-1185">Reference proteome</keyword>
<evidence type="ECO:0000313" key="2">
    <source>
        <dbReference type="EMBL" id="ETO13495.1"/>
    </source>
</evidence>
<proteinExistence type="predicted"/>
<feature type="non-terminal residue" evidence="2">
    <location>
        <position position="1"/>
    </location>
</feature>
<feature type="compositionally biased region" description="Polar residues" evidence="1">
    <location>
        <begin position="174"/>
        <end position="183"/>
    </location>
</feature>
<dbReference type="Proteomes" id="UP000023152">
    <property type="component" value="Unassembled WGS sequence"/>
</dbReference>